<name>A0A8G2HTZ0_9ACTO</name>
<gene>
    <name evidence="1" type="ORF">NCTC11819_00098</name>
</gene>
<sequence length="32" mass="3320">MFAALTTLLAIPSLVGLAIGLILTFIDNTNSD</sequence>
<protein>
    <submittedName>
        <fullName evidence="1">Uncharacterized protein</fullName>
    </submittedName>
</protein>
<comment type="caution">
    <text evidence="1">The sequence shown here is derived from an EMBL/GenBank/DDBJ whole genome shotgun (WGS) entry which is preliminary data.</text>
</comment>
<dbReference type="Proteomes" id="UP000255284">
    <property type="component" value="Unassembled WGS sequence"/>
</dbReference>
<accession>A0A8G2HTZ0</accession>
<organism evidence="1 2">
    <name type="scientific">Mobiluncus mulieris</name>
    <dbReference type="NCBI Taxonomy" id="2052"/>
    <lineage>
        <taxon>Bacteria</taxon>
        <taxon>Bacillati</taxon>
        <taxon>Actinomycetota</taxon>
        <taxon>Actinomycetes</taxon>
        <taxon>Actinomycetales</taxon>
        <taxon>Actinomycetaceae</taxon>
        <taxon>Mobiluncus</taxon>
    </lineage>
</organism>
<reference evidence="1 2" key="1">
    <citation type="submission" date="2018-06" db="EMBL/GenBank/DDBJ databases">
        <authorList>
            <consortium name="Pathogen Informatics"/>
            <person name="Doyle S."/>
        </authorList>
    </citation>
    <scope>NUCLEOTIDE SEQUENCE [LARGE SCALE GENOMIC DNA]</scope>
    <source>
        <strain evidence="1 2">NCTC11819</strain>
    </source>
</reference>
<evidence type="ECO:0000313" key="1">
    <source>
        <dbReference type="EMBL" id="STO15558.1"/>
    </source>
</evidence>
<evidence type="ECO:0000313" key="2">
    <source>
        <dbReference type="Proteomes" id="UP000255284"/>
    </source>
</evidence>
<dbReference type="EMBL" id="UGGQ01000006">
    <property type="protein sequence ID" value="STO15558.1"/>
    <property type="molecule type" value="Genomic_DNA"/>
</dbReference>
<proteinExistence type="predicted"/>
<dbReference type="AlphaFoldDB" id="A0A8G2HTZ0"/>